<keyword evidence="2" id="KW-1185">Reference proteome</keyword>
<proteinExistence type="predicted"/>
<reference evidence="1 2" key="1">
    <citation type="submission" date="2019-07" db="EMBL/GenBank/DDBJ databases">
        <title>Whole genome shotgun sequence of Skermanella aerolata NBRC 106429.</title>
        <authorList>
            <person name="Hosoyama A."/>
            <person name="Uohara A."/>
            <person name="Ohji S."/>
            <person name="Ichikawa N."/>
        </authorList>
    </citation>
    <scope>NUCLEOTIDE SEQUENCE [LARGE SCALE GENOMIC DNA]</scope>
    <source>
        <strain evidence="1 2">NBRC 106429</strain>
    </source>
</reference>
<evidence type="ECO:0000313" key="1">
    <source>
        <dbReference type="EMBL" id="GEO41206.1"/>
    </source>
</evidence>
<comment type="caution">
    <text evidence="1">The sequence shown here is derived from an EMBL/GenBank/DDBJ whole genome shotgun (WGS) entry which is preliminary data.</text>
</comment>
<dbReference type="RefSeq" id="WP_044434137.1">
    <property type="nucleotide sequence ID" value="NZ_BJYZ01000026.1"/>
</dbReference>
<gene>
    <name evidence="1" type="ORF">SAE02_53540</name>
</gene>
<protein>
    <submittedName>
        <fullName evidence="1">Uncharacterized protein</fullName>
    </submittedName>
</protein>
<dbReference type="AlphaFoldDB" id="A0A512DXN9"/>
<dbReference type="Proteomes" id="UP000321523">
    <property type="component" value="Unassembled WGS sequence"/>
</dbReference>
<organism evidence="1 2">
    <name type="scientific">Skermanella aerolata</name>
    <dbReference type="NCBI Taxonomy" id="393310"/>
    <lineage>
        <taxon>Bacteria</taxon>
        <taxon>Pseudomonadati</taxon>
        <taxon>Pseudomonadota</taxon>
        <taxon>Alphaproteobacteria</taxon>
        <taxon>Rhodospirillales</taxon>
        <taxon>Azospirillaceae</taxon>
        <taxon>Skermanella</taxon>
    </lineage>
</organism>
<name>A0A512DXN9_9PROT</name>
<dbReference type="OrthoDB" id="7365317at2"/>
<accession>A0A512DXN9</accession>
<dbReference type="EMBL" id="BJYZ01000026">
    <property type="protein sequence ID" value="GEO41206.1"/>
    <property type="molecule type" value="Genomic_DNA"/>
</dbReference>
<evidence type="ECO:0000313" key="2">
    <source>
        <dbReference type="Proteomes" id="UP000321523"/>
    </source>
</evidence>
<sequence>MQEIRLIRAAKALGDMQLGTKHEIGEMDQFTLRTYLEEMLVDEASSDVDIDQVLRKMVEIAVTTYNSDD</sequence>